<protein>
    <recommendedName>
        <fullName evidence="3">DUF2187 domain-containing protein</fullName>
    </recommendedName>
</protein>
<evidence type="ECO:0000313" key="1">
    <source>
        <dbReference type="EMBL" id="MBP1949359.1"/>
    </source>
</evidence>
<sequence length="61" mass="6905">MDLKIGNQILITGLLPFHPGYRDVAYKEGIIISINCFNSYPITVFTNGKIIYLPFDCVKII</sequence>
<accession>A0ABS4HEJ5</accession>
<reference evidence="1 2" key="1">
    <citation type="submission" date="2021-03" db="EMBL/GenBank/DDBJ databases">
        <title>Genomic Encyclopedia of Type Strains, Phase IV (KMG-IV): sequencing the most valuable type-strain genomes for metagenomic binning, comparative biology and taxonomic classification.</title>
        <authorList>
            <person name="Goeker M."/>
        </authorList>
    </citation>
    <scope>NUCLEOTIDE SEQUENCE [LARGE SCALE GENOMIC DNA]</scope>
    <source>
        <strain evidence="1 2">DSM 21085</strain>
    </source>
</reference>
<organism evidence="1 2">
    <name type="scientific">Virgibacillus litoralis</name>
    <dbReference type="NCBI Taxonomy" id="578221"/>
    <lineage>
        <taxon>Bacteria</taxon>
        <taxon>Bacillati</taxon>
        <taxon>Bacillota</taxon>
        <taxon>Bacilli</taxon>
        <taxon>Bacillales</taxon>
        <taxon>Bacillaceae</taxon>
        <taxon>Virgibacillus</taxon>
    </lineage>
</organism>
<comment type="caution">
    <text evidence="1">The sequence shown here is derived from an EMBL/GenBank/DDBJ whole genome shotgun (WGS) entry which is preliminary data.</text>
</comment>
<dbReference type="EMBL" id="JAGGKK010000011">
    <property type="protein sequence ID" value="MBP1949359.1"/>
    <property type="molecule type" value="Genomic_DNA"/>
</dbReference>
<gene>
    <name evidence="1" type="ORF">J2Z82_002296</name>
</gene>
<proteinExistence type="predicted"/>
<keyword evidence="2" id="KW-1185">Reference proteome</keyword>
<dbReference type="Proteomes" id="UP001519328">
    <property type="component" value="Unassembled WGS sequence"/>
</dbReference>
<evidence type="ECO:0008006" key="3">
    <source>
        <dbReference type="Google" id="ProtNLM"/>
    </source>
</evidence>
<dbReference type="RefSeq" id="WP_209480858.1">
    <property type="nucleotide sequence ID" value="NZ_JAGGKK010000011.1"/>
</dbReference>
<name>A0ABS4HEJ5_9BACI</name>
<evidence type="ECO:0000313" key="2">
    <source>
        <dbReference type="Proteomes" id="UP001519328"/>
    </source>
</evidence>